<gene>
    <name evidence="2" type="ORF">GCM10007140_28400</name>
</gene>
<dbReference type="EMBL" id="BMFK01000002">
    <property type="protein sequence ID" value="GGE77042.1"/>
    <property type="molecule type" value="Genomic_DNA"/>
</dbReference>
<dbReference type="AlphaFoldDB" id="A0A917AX13"/>
<keyword evidence="3" id="KW-1185">Reference proteome</keyword>
<reference evidence="2" key="2">
    <citation type="submission" date="2020-09" db="EMBL/GenBank/DDBJ databases">
        <authorList>
            <person name="Sun Q."/>
            <person name="Zhou Y."/>
        </authorList>
    </citation>
    <scope>NUCLEOTIDE SEQUENCE</scope>
    <source>
        <strain evidence="2">CGMCC 1.12698</strain>
    </source>
</reference>
<name>A0A917AX13_9BACI</name>
<dbReference type="RefSeq" id="WP_229722247.1">
    <property type="nucleotide sequence ID" value="NZ_BMFK01000002.1"/>
</dbReference>
<proteinExistence type="predicted"/>
<accession>A0A917AX13</accession>
<protein>
    <recommendedName>
        <fullName evidence="1">Transglycosylase SLT domain-containing protein</fullName>
    </recommendedName>
</protein>
<dbReference type="PANTHER" id="PTHR37423:SF2">
    <property type="entry name" value="MEMBRANE-BOUND LYTIC MUREIN TRANSGLYCOSYLASE C"/>
    <property type="match status" value="1"/>
</dbReference>
<organism evidence="2 3">
    <name type="scientific">Priestia taiwanensis</name>
    <dbReference type="NCBI Taxonomy" id="1347902"/>
    <lineage>
        <taxon>Bacteria</taxon>
        <taxon>Bacillati</taxon>
        <taxon>Bacillota</taxon>
        <taxon>Bacilli</taxon>
        <taxon>Bacillales</taxon>
        <taxon>Bacillaceae</taxon>
        <taxon>Priestia</taxon>
    </lineage>
</organism>
<sequence length="240" mass="26828">MDVKSLQTLMQLQALQNLSSSRRTSTDSLVGNSDAFMNMLAVEVMSLLTEQQQIQSAAQSLSLPKDTSFAAHTLNQKTNTNIQQAVTPTIPTVGKGEYGYQSNRVHMPALGNKEKYTRYDHIIEEMGQKYNVDPKLIKSMIKHESDFNSKTVSHAGAAGLMQLMPVNAKEFGVTDRFDPRQNIEAGTREIRKYLNKYDGDLKLSLAAYNAGMGNVRKYGGVPPFKETQNYIKKVTNTYYS</sequence>
<dbReference type="Proteomes" id="UP000605259">
    <property type="component" value="Unassembled WGS sequence"/>
</dbReference>
<dbReference type="PANTHER" id="PTHR37423">
    <property type="entry name" value="SOLUBLE LYTIC MUREIN TRANSGLYCOSYLASE-RELATED"/>
    <property type="match status" value="1"/>
</dbReference>
<feature type="domain" description="Transglycosylase SLT" evidence="1">
    <location>
        <begin position="123"/>
        <end position="230"/>
    </location>
</feature>
<evidence type="ECO:0000313" key="2">
    <source>
        <dbReference type="EMBL" id="GGE77042.1"/>
    </source>
</evidence>
<dbReference type="Gene3D" id="1.10.530.10">
    <property type="match status" value="1"/>
</dbReference>
<dbReference type="InterPro" id="IPR008258">
    <property type="entry name" value="Transglycosylase_SLT_dom_1"/>
</dbReference>
<comment type="caution">
    <text evidence="2">The sequence shown here is derived from an EMBL/GenBank/DDBJ whole genome shotgun (WGS) entry which is preliminary data.</text>
</comment>
<reference evidence="2" key="1">
    <citation type="journal article" date="2014" name="Int. J. Syst. Evol. Microbiol.">
        <title>Complete genome sequence of Corynebacterium casei LMG S-19264T (=DSM 44701T), isolated from a smear-ripened cheese.</title>
        <authorList>
            <consortium name="US DOE Joint Genome Institute (JGI-PGF)"/>
            <person name="Walter F."/>
            <person name="Albersmeier A."/>
            <person name="Kalinowski J."/>
            <person name="Ruckert C."/>
        </authorList>
    </citation>
    <scope>NUCLEOTIDE SEQUENCE</scope>
    <source>
        <strain evidence="2">CGMCC 1.12698</strain>
    </source>
</reference>
<dbReference type="Pfam" id="PF01464">
    <property type="entry name" value="SLT"/>
    <property type="match status" value="1"/>
</dbReference>
<evidence type="ECO:0000313" key="3">
    <source>
        <dbReference type="Proteomes" id="UP000605259"/>
    </source>
</evidence>
<dbReference type="SUPFAM" id="SSF53955">
    <property type="entry name" value="Lysozyme-like"/>
    <property type="match status" value="1"/>
</dbReference>
<dbReference type="CDD" id="cd00254">
    <property type="entry name" value="LT-like"/>
    <property type="match status" value="1"/>
</dbReference>
<dbReference type="InterPro" id="IPR023346">
    <property type="entry name" value="Lysozyme-like_dom_sf"/>
</dbReference>
<evidence type="ECO:0000259" key="1">
    <source>
        <dbReference type="Pfam" id="PF01464"/>
    </source>
</evidence>